<evidence type="ECO:0000313" key="3">
    <source>
        <dbReference type="Proteomes" id="UP000887013"/>
    </source>
</evidence>
<accession>A0A8X6MBW0</accession>
<evidence type="ECO:0000256" key="1">
    <source>
        <dbReference type="SAM" id="MobiDB-lite"/>
    </source>
</evidence>
<protein>
    <submittedName>
        <fullName evidence="2">Uncharacterized protein</fullName>
    </submittedName>
</protein>
<comment type="caution">
    <text evidence="2">The sequence shown here is derived from an EMBL/GenBank/DDBJ whole genome shotgun (WGS) entry which is preliminary data.</text>
</comment>
<feature type="compositionally biased region" description="Basic residues" evidence="1">
    <location>
        <begin position="63"/>
        <end position="72"/>
    </location>
</feature>
<sequence length="72" mass="8260">MFYDRRRQKALYQPGDKVQMKSLGLTIAQPHEPINCQFQETVELQHFSGEGAGLGNKADCSPRRRTNQRGRL</sequence>
<feature type="region of interest" description="Disordered" evidence="1">
    <location>
        <begin position="49"/>
        <end position="72"/>
    </location>
</feature>
<organism evidence="2 3">
    <name type="scientific">Nephila pilipes</name>
    <name type="common">Giant wood spider</name>
    <name type="synonym">Nephila maculata</name>
    <dbReference type="NCBI Taxonomy" id="299642"/>
    <lineage>
        <taxon>Eukaryota</taxon>
        <taxon>Metazoa</taxon>
        <taxon>Ecdysozoa</taxon>
        <taxon>Arthropoda</taxon>
        <taxon>Chelicerata</taxon>
        <taxon>Arachnida</taxon>
        <taxon>Araneae</taxon>
        <taxon>Araneomorphae</taxon>
        <taxon>Entelegynae</taxon>
        <taxon>Araneoidea</taxon>
        <taxon>Nephilidae</taxon>
        <taxon>Nephila</taxon>
    </lineage>
</organism>
<proteinExistence type="predicted"/>
<gene>
    <name evidence="2" type="ORF">NPIL_498481</name>
</gene>
<dbReference type="AlphaFoldDB" id="A0A8X6MBW0"/>
<name>A0A8X6MBW0_NEPPI</name>
<reference evidence="2" key="1">
    <citation type="submission" date="2020-08" db="EMBL/GenBank/DDBJ databases">
        <title>Multicomponent nature underlies the extraordinary mechanical properties of spider dragline silk.</title>
        <authorList>
            <person name="Kono N."/>
            <person name="Nakamura H."/>
            <person name="Mori M."/>
            <person name="Yoshida Y."/>
            <person name="Ohtoshi R."/>
            <person name="Malay A.D."/>
            <person name="Moran D.A.P."/>
            <person name="Tomita M."/>
            <person name="Numata K."/>
            <person name="Arakawa K."/>
        </authorList>
    </citation>
    <scope>NUCLEOTIDE SEQUENCE</scope>
</reference>
<dbReference type="Proteomes" id="UP000887013">
    <property type="component" value="Unassembled WGS sequence"/>
</dbReference>
<keyword evidence="3" id="KW-1185">Reference proteome</keyword>
<evidence type="ECO:0000313" key="2">
    <source>
        <dbReference type="EMBL" id="GFS44646.1"/>
    </source>
</evidence>
<dbReference type="EMBL" id="BMAW01044437">
    <property type="protein sequence ID" value="GFS44646.1"/>
    <property type="molecule type" value="Genomic_DNA"/>
</dbReference>